<accession>A0ABR0KQP2</accession>
<evidence type="ECO:0000313" key="3">
    <source>
        <dbReference type="Proteomes" id="UP001345013"/>
    </source>
</evidence>
<reference evidence="2 3" key="1">
    <citation type="submission" date="2023-08" db="EMBL/GenBank/DDBJ databases">
        <title>Black Yeasts Isolated from many extreme environments.</title>
        <authorList>
            <person name="Coleine C."/>
            <person name="Stajich J.E."/>
            <person name="Selbmann L."/>
        </authorList>
    </citation>
    <scope>NUCLEOTIDE SEQUENCE [LARGE SCALE GENOMIC DNA]</scope>
    <source>
        <strain evidence="2 3">CCFEE 5885</strain>
    </source>
</reference>
<dbReference type="Proteomes" id="UP001345013">
    <property type="component" value="Unassembled WGS sequence"/>
</dbReference>
<keyword evidence="3" id="KW-1185">Reference proteome</keyword>
<name>A0ABR0KQP2_9EURO</name>
<dbReference type="Gene3D" id="6.10.250.2790">
    <property type="match status" value="1"/>
</dbReference>
<sequence length="319" mass="35295">MTATEVRDEVSEQLLEEEFDPIQYLNDTLPTLALTSQGAKQSRTSQLQSMSTEITSRGSKLNAYNARVSTELSILTDEILRSGNKLAYEVEVLRSDANSLFDLLSETLQEDIQHFVRTDVSSKVSDNVEDAEATSSRAKNDPDFMQQLRLLGHVKARLEEVIRIFGDALKWPIPPSDVSVASSLISVSAPELGVASSAEDDKARATIRQFREELSDLLNTEGGGLAGLEAASRRLGEWQKLALVWKGTSEEKARNRVVDGFTKIVDDRRRQLESQSRSRRPQQDSARNSGQPSRSGTPSLPAGGLFGGLRKLRDEIYLD</sequence>
<feature type="region of interest" description="Disordered" evidence="1">
    <location>
        <begin position="268"/>
        <end position="306"/>
    </location>
</feature>
<evidence type="ECO:0000256" key="1">
    <source>
        <dbReference type="SAM" id="MobiDB-lite"/>
    </source>
</evidence>
<feature type="compositionally biased region" description="Polar residues" evidence="1">
    <location>
        <begin position="288"/>
        <end position="298"/>
    </location>
</feature>
<evidence type="ECO:0000313" key="2">
    <source>
        <dbReference type="EMBL" id="KAK5102498.1"/>
    </source>
</evidence>
<protein>
    <submittedName>
        <fullName evidence="2">Uncharacterized protein</fullName>
    </submittedName>
</protein>
<organism evidence="2 3">
    <name type="scientific">Lithohypha guttulata</name>
    <dbReference type="NCBI Taxonomy" id="1690604"/>
    <lineage>
        <taxon>Eukaryota</taxon>
        <taxon>Fungi</taxon>
        <taxon>Dikarya</taxon>
        <taxon>Ascomycota</taxon>
        <taxon>Pezizomycotina</taxon>
        <taxon>Eurotiomycetes</taxon>
        <taxon>Chaetothyriomycetidae</taxon>
        <taxon>Chaetothyriales</taxon>
        <taxon>Trichomeriaceae</taxon>
        <taxon>Lithohypha</taxon>
    </lineage>
</organism>
<comment type="caution">
    <text evidence="2">The sequence shown here is derived from an EMBL/GenBank/DDBJ whole genome shotgun (WGS) entry which is preliminary data.</text>
</comment>
<dbReference type="EMBL" id="JAVRRG010000001">
    <property type="protein sequence ID" value="KAK5102498.1"/>
    <property type="molecule type" value="Genomic_DNA"/>
</dbReference>
<proteinExistence type="predicted"/>
<gene>
    <name evidence="2" type="ORF">LTR24_000057</name>
</gene>